<proteinExistence type="predicted"/>
<accession>A0ABY0K4J9</accession>
<sequence>MKYLAYGLGALTLLAGTFAMQEAAHAHATFENREVVQNNTVRMVTRIPHGCAGEPTLRVRIAIPDGVVGVRPMPKAGWELTTVTGPLSQPFTSHGREITEGVKEIIWEGELLDEHYDEFIFRARFTDQLPANEMLFIPVVQECASASERWIEIPTGNQTRSDLRYPAPGVMVLPADGHGHSHSHSHGHSHN</sequence>
<organism evidence="2 3">
    <name type="scientific">Saliniramus fredricksonii</name>
    <dbReference type="NCBI Taxonomy" id="1653334"/>
    <lineage>
        <taxon>Bacteria</taxon>
        <taxon>Pseudomonadati</taxon>
        <taxon>Pseudomonadota</taxon>
        <taxon>Alphaproteobacteria</taxon>
        <taxon>Hyphomicrobiales</taxon>
        <taxon>Salinarimonadaceae</taxon>
        <taxon>Saliniramus</taxon>
    </lineage>
</organism>
<dbReference type="CDD" id="cd08545">
    <property type="entry name" value="YcnI_like"/>
    <property type="match status" value="1"/>
</dbReference>
<dbReference type="InterPro" id="IPR012533">
    <property type="entry name" value="YcnI-copper_dom"/>
</dbReference>
<dbReference type="RefSeq" id="WP_074443347.1">
    <property type="nucleotide sequence ID" value="NZ_FMBM01000001.1"/>
</dbReference>
<gene>
    <name evidence="2" type="ORF">GA0071312_0316</name>
</gene>
<feature type="domain" description="YncI copper-binding" evidence="1">
    <location>
        <begin position="27"/>
        <end position="171"/>
    </location>
</feature>
<evidence type="ECO:0000313" key="2">
    <source>
        <dbReference type="EMBL" id="SCC78486.1"/>
    </source>
</evidence>
<comment type="caution">
    <text evidence="2">The sequence shown here is derived from an EMBL/GenBank/DDBJ whole genome shotgun (WGS) entry which is preliminary data.</text>
</comment>
<dbReference type="Proteomes" id="UP000182800">
    <property type="component" value="Unassembled WGS sequence"/>
</dbReference>
<keyword evidence="3" id="KW-1185">Reference proteome</keyword>
<protein>
    <submittedName>
        <fullName evidence="2">Uncharacterized protein YcnI</fullName>
    </submittedName>
</protein>
<dbReference type="EMBL" id="FMBM01000001">
    <property type="protein sequence ID" value="SCC78486.1"/>
    <property type="molecule type" value="Genomic_DNA"/>
</dbReference>
<evidence type="ECO:0000259" key="1">
    <source>
        <dbReference type="Pfam" id="PF07987"/>
    </source>
</evidence>
<reference evidence="2 3" key="1">
    <citation type="submission" date="2016-08" db="EMBL/GenBank/DDBJ databases">
        <authorList>
            <person name="Varghese N."/>
            <person name="Submissions Spin"/>
        </authorList>
    </citation>
    <scope>NUCLEOTIDE SEQUENCE [LARGE SCALE GENOMIC DNA]</scope>
    <source>
        <strain evidence="2 3">HL-109</strain>
    </source>
</reference>
<evidence type="ECO:0000313" key="3">
    <source>
        <dbReference type="Proteomes" id="UP000182800"/>
    </source>
</evidence>
<dbReference type="Pfam" id="PF07987">
    <property type="entry name" value="DUF1775"/>
    <property type="match status" value="1"/>
</dbReference>
<dbReference type="Gene3D" id="2.60.40.2230">
    <property type="entry name" value="Uncharacterised protein YcnI-like PF07987, DUF1775"/>
    <property type="match status" value="1"/>
</dbReference>
<name>A0ABY0K4J9_9HYPH</name>
<dbReference type="InterPro" id="IPR038507">
    <property type="entry name" value="YcnI-like_sf"/>
</dbReference>